<dbReference type="EMBL" id="CP016895">
    <property type="protein sequence ID" value="AOA57332.1"/>
    <property type="molecule type" value="Genomic_DNA"/>
</dbReference>
<evidence type="ECO:0000313" key="2">
    <source>
        <dbReference type="Proteomes" id="UP000093391"/>
    </source>
</evidence>
<sequence length="237" mass="28940">MYYWNQTNFEGLQRIAEYYQEHPDFKLFAAYCYYREKGLRKIALEKIQAFIQHCQTASMAQQLHIALQLLNLIAQHPNIHQLMSQPLQQYLLNLMQQAIQQYPHTACYYQWLGYLTHDLALYQKAYALDPQNQNCLEKIIQFYIQQIDWQTHHLCESFFIGELKHCLDKLQQLKQYIAQFSQQSDRRYYQQQYQYYQALITAWQHYQHLDLNCSFPTWCEQQQLHFNYDQALYYSRP</sequence>
<organism evidence="1 2">
    <name type="scientific">Acinetobacter larvae</name>
    <dbReference type="NCBI Taxonomy" id="1789224"/>
    <lineage>
        <taxon>Bacteria</taxon>
        <taxon>Pseudomonadati</taxon>
        <taxon>Pseudomonadota</taxon>
        <taxon>Gammaproteobacteria</taxon>
        <taxon>Moraxellales</taxon>
        <taxon>Moraxellaceae</taxon>
        <taxon>Acinetobacter</taxon>
    </lineage>
</organism>
<dbReference type="KEGG" id="ala:BFG52_02475"/>
<dbReference type="Proteomes" id="UP000093391">
    <property type="component" value="Chromosome"/>
</dbReference>
<name>A0A1B2LWJ8_9GAMM</name>
<dbReference type="AlphaFoldDB" id="A0A1B2LWJ8"/>
<keyword evidence="2" id="KW-1185">Reference proteome</keyword>
<reference evidence="1 2" key="1">
    <citation type="submission" date="2016-08" db="EMBL/GenBank/DDBJ databases">
        <authorList>
            <person name="Seilhamer J.J."/>
        </authorList>
    </citation>
    <scope>NUCLEOTIDE SEQUENCE [LARGE SCALE GENOMIC DNA]</scope>
    <source>
        <strain evidence="1 2">BRTC-1</strain>
    </source>
</reference>
<proteinExistence type="predicted"/>
<gene>
    <name evidence="1" type="ORF">BFG52_02475</name>
</gene>
<evidence type="ECO:0008006" key="3">
    <source>
        <dbReference type="Google" id="ProtNLM"/>
    </source>
</evidence>
<accession>A0A1B2LWJ8</accession>
<protein>
    <recommendedName>
        <fullName evidence="3">DUF4034 domain-containing protein</fullName>
    </recommendedName>
</protein>
<evidence type="ECO:0000313" key="1">
    <source>
        <dbReference type="EMBL" id="AOA57332.1"/>
    </source>
</evidence>
<dbReference type="OrthoDB" id="9156081at2"/>
<dbReference type="RefSeq" id="WP_067552174.1">
    <property type="nucleotide sequence ID" value="NZ_CP016895.1"/>
</dbReference>